<feature type="region of interest" description="Disordered" evidence="1">
    <location>
        <begin position="50"/>
        <end position="102"/>
    </location>
</feature>
<accession>A0ABZ2ADG5</accession>
<evidence type="ECO:0000313" key="2">
    <source>
        <dbReference type="EMBL" id="WUX56666.1"/>
    </source>
</evidence>
<sequence length="153" mass="15654">MRRTAWGVRQRAAGVLSALLLGVVTLVSPAPASALGVTGMGAAAAMPVQRTLPQQTDRPARSERTSASAPTRVASTGIWAPERTRQHPQPQPDSGALPAPSVLPVPRAVVECGAPAGFAAPATDPSGLPDVRGPPRGSSHPHCPVSAPVHRPR</sequence>
<reference evidence="2" key="1">
    <citation type="submission" date="2022-10" db="EMBL/GenBank/DDBJ databases">
        <title>The complete genomes of actinobacterial strains from the NBC collection.</title>
        <authorList>
            <person name="Joergensen T.S."/>
            <person name="Alvarez Arevalo M."/>
            <person name="Sterndorff E.B."/>
            <person name="Faurdal D."/>
            <person name="Vuksanovic O."/>
            <person name="Mourched A.-S."/>
            <person name="Charusanti P."/>
            <person name="Shaw S."/>
            <person name="Blin K."/>
            <person name="Weber T."/>
        </authorList>
    </citation>
    <scope>NUCLEOTIDE SEQUENCE</scope>
    <source>
        <strain evidence="2">NBC_01432</strain>
    </source>
</reference>
<dbReference type="Proteomes" id="UP001432209">
    <property type="component" value="Chromosome"/>
</dbReference>
<evidence type="ECO:0000313" key="3">
    <source>
        <dbReference type="Proteomes" id="UP001432209"/>
    </source>
</evidence>
<dbReference type="EMBL" id="CP109495">
    <property type="protein sequence ID" value="WUX56666.1"/>
    <property type="molecule type" value="Genomic_DNA"/>
</dbReference>
<gene>
    <name evidence="2" type="ORF">OG442_36910</name>
</gene>
<evidence type="ECO:0000256" key="1">
    <source>
        <dbReference type="SAM" id="MobiDB-lite"/>
    </source>
</evidence>
<dbReference type="RefSeq" id="WP_329081513.1">
    <property type="nucleotide sequence ID" value="NZ_CP109393.1"/>
</dbReference>
<proteinExistence type="predicted"/>
<keyword evidence="3" id="KW-1185">Reference proteome</keyword>
<organism evidence="2 3">
    <name type="scientific">Streptomyces niveus</name>
    <name type="common">Streptomyces spheroides</name>
    <dbReference type="NCBI Taxonomy" id="193462"/>
    <lineage>
        <taxon>Bacteria</taxon>
        <taxon>Bacillati</taxon>
        <taxon>Actinomycetota</taxon>
        <taxon>Actinomycetes</taxon>
        <taxon>Kitasatosporales</taxon>
        <taxon>Streptomycetaceae</taxon>
        <taxon>Streptomyces</taxon>
    </lineage>
</organism>
<protein>
    <recommendedName>
        <fullName evidence="4">Secreted protein</fullName>
    </recommendedName>
</protein>
<evidence type="ECO:0008006" key="4">
    <source>
        <dbReference type="Google" id="ProtNLM"/>
    </source>
</evidence>
<name>A0ABZ2ADG5_STRNV</name>
<feature type="region of interest" description="Disordered" evidence="1">
    <location>
        <begin position="116"/>
        <end position="153"/>
    </location>
</feature>